<evidence type="ECO:0000313" key="11">
    <source>
        <dbReference type="EMBL" id="KOY81379.1"/>
    </source>
</evidence>
<protein>
    <recommendedName>
        <fullName evidence="7">N-(2-amino-2-carboxyethyl)-L-glutamate synthase</fullName>
        <ecNumber evidence="6">2.5.1.140</ecNumber>
    </recommendedName>
</protein>
<reference evidence="11 12" key="1">
    <citation type="submission" date="2015-07" db="EMBL/GenBank/DDBJ databases">
        <title>Genome sequencing project for genomic taxonomy and phylogenomics of Bacillus-like bacteria.</title>
        <authorList>
            <person name="Liu B."/>
            <person name="Wang J."/>
            <person name="Zhu Y."/>
            <person name="Liu G."/>
            <person name="Chen Q."/>
            <person name="Chen Z."/>
            <person name="Che J."/>
            <person name="Ge C."/>
            <person name="Shi H."/>
            <person name="Pan Z."/>
            <person name="Liu X."/>
        </authorList>
    </citation>
    <scope>NUCLEOTIDE SEQUENCE [LARGE SCALE GENOMIC DNA]</scope>
    <source>
        <strain evidence="11 12">DSM 54</strain>
    </source>
</reference>
<dbReference type="OrthoDB" id="9808024at2"/>
<comment type="caution">
    <text evidence="11">The sequence shown here is derived from an EMBL/GenBank/DDBJ whole genome shotgun (WGS) entry which is preliminary data.</text>
</comment>
<evidence type="ECO:0000256" key="6">
    <source>
        <dbReference type="ARBA" id="ARBA00012331"/>
    </source>
</evidence>
<keyword evidence="8" id="KW-0808">Transferase</keyword>
<evidence type="ECO:0000256" key="8">
    <source>
        <dbReference type="ARBA" id="ARBA00022679"/>
    </source>
</evidence>
<dbReference type="PROSITE" id="PS00901">
    <property type="entry name" value="CYS_SYNTHASE"/>
    <property type="match status" value="1"/>
</dbReference>
<evidence type="ECO:0000256" key="3">
    <source>
        <dbReference type="ARBA" id="ARBA00004924"/>
    </source>
</evidence>
<dbReference type="PANTHER" id="PTHR10314">
    <property type="entry name" value="CYSTATHIONINE BETA-SYNTHASE"/>
    <property type="match status" value="1"/>
</dbReference>
<dbReference type="InterPro" id="IPR001926">
    <property type="entry name" value="TrpB-like_PALP"/>
</dbReference>
<comment type="similarity">
    <text evidence="4">Belongs to the cysteine synthase/cystathionine beta-synthase family. SbnA subfamily.</text>
</comment>
<evidence type="ECO:0000256" key="7">
    <source>
        <dbReference type="ARBA" id="ARBA00016985"/>
    </source>
</evidence>
<dbReference type="InterPro" id="IPR023927">
    <property type="entry name" value="SbnA"/>
</dbReference>
<name>A0A0M9DI62_9BACI</name>
<dbReference type="RefSeq" id="WP_053996625.1">
    <property type="nucleotide sequence ID" value="NZ_CP065643.1"/>
</dbReference>
<dbReference type="EC" id="2.5.1.140" evidence="6"/>
<gene>
    <name evidence="11" type="ORF">ADM90_19855</name>
</gene>
<keyword evidence="9" id="KW-0663">Pyridoxal phosphate</keyword>
<dbReference type="PATRIC" id="fig|33935.3.peg.2798"/>
<organism evidence="11 12">
    <name type="scientific">Lysinibacillus macroides</name>
    <dbReference type="NCBI Taxonomy" id="33935"/>
    <lineage>
        <taxon>Bacteria</taxon>
        <taxon>Bacillati</taxon>
        <taxon>Bacillota</taxon>
        <taxon>Bacilli</taxon>
        <taxon>Bacillales</taxon>
        <taxon>Bacillaceae</taxon>
        <taxon>Lysinibacillus</taxon>
    </lineage>
</organism>
<accession>A0A0M9DI62</accession>
<evidence type="ECO:0000259" key="10">
    <source>
        <dbReference type="Pfam" id="PF00291"/>
    </source>
</evidence>
<dbReference type="Proteomes" id="UP000037977">
    <property type="component" value="Unassembled WGS sequence"/>
</dbReference>
<evidence type="ECO:0000256" key="1">
    <source>
        <dbReference type="ARBA" id="ARBA00001933"/>
    </source>
</evidence>
<comment type="function">
    <text evidence="2">Catalyzes the synthesis of N-((2S)-2-amino-2-carboxyethyl)-L-glutamate (ACEGA) from O-phospho-L-serine and L-glutamate. Involved in the biosynthesis of L-2,3-diaminopropionic acid (L-Dap), a precursor of staphyloferrin B and antibiotics.</text>
</comment>
<dbReference type="AlphaFoldDB" id="A0A0M9DI62"/>
<evidence type="ECO:0000256" key="2">
    <source>
        <dbReference type="ARBA" id="ARBA00004056"/>
    </source>
</evidence>
<comment type="cofactor">
    <cofactor evidence="1">
        <name>pyridoxal 5'-phosphate</name>
        <dbReference type="ChEBI" id="CHEBI:597326"/>
    </cofactor>
</comment>
<dbReference type="STRING" id="33935.ADM90_19855"/>
<dbReference type="SUPFAM" id="SSF53686">
    <property type="entry name" value="Tryptophan synthase beta subunit-like PLP-dependent enzymes"/>
    <property type="match status" value="1"/>
</dbReference>
<proteinExistence type="inferred from homology"/>
<evidence type="ECO:0000256" key="5">
    <source>
        <dbReference type="ARBA" id="ARBA00011738"/>
    </source>
</evidence>
<dbReference type="CDD" id="cd01561">
    <property type="entry name" value="CBS_like"/>
    <property type="match status" value="1"/>
</dbReference>
<evidence type="ECO:0000256" key="4">
    <source>
        <dbReference type="ARBA" id="ARBA00008519"/>
    </source>
</evidence>
<dbReference type="NCBIfam" id="TIGR03945">
    <property type="entry name" value="PLP_SbnA_fam"/>
    <property type="match status" value="1"/>
</dbReference>
<dbReference type="EMBL" id="LGCI01000010">
    <property type="protein sequence ID" value="KOY81379.1"/>
    <property type="molecule type" value="Genomic_DNA"/>
</dbReference>
<evidence type="ECO:0000313" key="12">
    <source>
        <dbReference type="Proteomes" id="UP000037977"/>
    </source>
</evidence>
<sequence>MIYYDVLELIGSTPIVKLKNITGLDSAQIFLKLEGYNPGGSMKDRVAKAIIENAEVEGKLEKGGTIIESSSGNLAIGLAIMSKQKGYRMIAVVDPKISHVNLSLIKAYGGEVYMVNEPDSEGNYLKKRIETAKRLSEEINNCFWPNQYNNYNNPKAHEENTALEIFNDFQGDLNWLVAPVGTAGLATGCALGLKKLIKDLKVLAVDAVGSVTFGTQPGKRLQTGIGAAIVPQNVRPELYDQVEHVDDENAFYMTRRLAMEEGLLVGGSTGSAVHAALELSRRLNKSEKILVISPDRGDRYFNTIFSNEWLERNGIFLKGKGLTVV</sequence>
<dbReference type="InterPro" id="IPR050214">
    <property type="entry name" value="Cys_Synth/Cystath_Beta-Synth"/>
</dbReference>
<dbReference type="Pfam" id="PF00291">
    <property type="entry name" value="PALP"/>
    <property type="match status" value="1"/>
</dbReference>
<evidence type="ECO:0000256" key="9">
    <source>
        <dbReference type="ARBA" id="ARBA00022898"/>
    </source>
</evidence>
<dbReference type="InterPro" id="IPR001216">
    <property type="entry name" value="P-phosphate_BS"/>
</dbReference>
<comment type="subunit">
    <text evidence="5">Homodimer.</text>
</comment>
<dbReference type="InterPro" id="IPR036052">
    <property type="entry name" value="TrpB-like_PALP_sf"/>
</dbReference>
<keyword evidence="12" id="KW-1185">Reference proteome</keyword>
<feature type="domain" description="Tryptophan synthase beta chain-like PALP" evidence="10">
    <location>
        <begin position="7"/>
        <end position="295"/>
    </location>
</feature>
<comment type="pathway">
    <text evidence="3">Siderophore biosynthesis.</text>
</comment>
<dbReference type="GO" id="GO:0016765">
    <property type="term" value="F:transferase activity, transferring alkyl or aryl (other than methyl) groups"/>
    <property type="evidence" value="ECO:0007669"/>
    <property type="project" value="UniProtKB-ARBA"/>
</dbReference>
<dbReference type="GO" id="GO:0006535">
    <property type="term" value="P:cysteine biosynthetic process from serine"/>
    <property type="evidence" value="ECO:0007669"/>
    <property type="project" value="InterPro"/>
</dbReference>
<dbReference type="Gene3D" id="3.40.50.1100">
    <property type="match status" value="2"/>
</dbReference>